<evidence type="ECO:0000256" key="12">
    <source>
        <dbReference type="SAM" id="SignalP"/>
    </source>
</evidence>
<dbReference type="InterPro" id="IPR000531">
    <property type="entry name" value="Beta-barrel_TonB"/>
</dbReference>
<proteinExistence type="inferred from homology"/>
<reference evidence="14" key="1">
    <citation type="submission" date="2023-03" db="EMBL/GenBank/DDBJ databases">
        <title>Andean soil-derived lignocellulolytic bacterial consortium as a source of novel taxa and putative plastic-active enzymes.</title>
        <authorList>
            <person name="Diaz-Garcia L."/>
            <person name="Chuvochina M."/>
            <person name="Feuerriegel G."/>
            <person name="Bunk B."/>
            <person name="Sproer C."/>
            <person name="Streit W.R."/>
            <person name="Rodriguez L.M."/>
            <person name="Overmann J."/>
            <person name="Jimenez D.J."/>
        </authorList>
    </citation>
    <scope>NUCLEOTIDE SEQUENCE</scope>
    <source>
        <strain evidence="14">MAG 26</strain>
    </source>
</reference>
<gene>
    <name evidence="14" type="ORF">P0Y56_08780</name>
</gene>
<keyword evidence="4" id="KW-0410">Iron transport</keyword>
<dbReference type="Pfam" id="PF00593">
    <property type="entry name" value="TonB_dep_Rec_b-barrel"/>
    <property type="match status" value="1"/>
</dbReference>
<keyword evidence="9 10" id="KW-0998">Cell outer membrane</keyword>
<evidence type="ECO:0000256" key="2">
    <source>
        <dbReference type="ARBA" id="ARBA00022448"/>
    </source>
</evidence>
<feature type="signal peptide" evidence="12">
    <location>
        <begin position="1"/>
        <end position="28"/>
    </location>
</feature>
<evidence type="ECO:0000256" key="8">
    <source>
        <dbReference type="ARBA" id="ARBA00023136"/>
    </source>
</evidence>
<dbReference type="InterPro" id="IPR011662">
    <property type="entry name" value="Secretin/TonB_short_N"/>
</dbReference>
<evidence type="ECO:0000259" key="13">
    <source>
        <dbReference type="SMART" id="SM00965"/>
    </source>
</evidence>
<protein>
    <submittedName>
        <fullName evidence="14">TonB-dependent receptor</fullName>
    </submittedName>
</protein>
<dbReference type="PANTHER" id="PTHR32552:SF74">
    <property type="entry name" value="HYDROXAMATE SIDEROPHORE RECEPTOR FHUE"/>
    <property type="match status" value="1"/>
</dbReference>
<dbReference type="PROSITE" id="PS52016">
    <property type="entry name" value="TONB_DEPENDENT_REC_3"/>
    <property type="match status" value="1"/>
</dbReference>
<accession>A0AAJ5X3F8</accession>
<dbReference type="Gene3D" id="3.55.50.30">
    <property type="match status" value="1"/>
</dbReference>
<evidence type="ECO:0000256" key="11">
    <source>
        <dbReference type="RuleBase" id="RU003357"/>
    </source>
</evidence>
<dbReference type="SUPFAM" id="SSF56935">
    <property type="entry name" value="Porins"/>
    <property type="match status" value="1"/>
</dbReference>
<dbReference type="GO" id="GO:0009279">
    <property type="term" value="C:cell outer membrane"/>
    <property type="evidence" value="ECO:0007669"/>
    <property type="project" value="UniProtKB-SubCell"/>
</dbReference>
<comment type="subcellular location">
    <subcellularLocation>
        <location evidence="1 10">Cell outer membrane</location>
        <topology evidence="1 10">Multi-pass membrane protein</topology>
    </subcellularLocation>
</comment>
<dbReference type="InterPro" id="IPR037066">
    <property type="entry name" value="Plug_dom_sf"/>
</dbReference>
<dbReference type="GO" id="GO:0015344">
    <property type="term" value="F:siderophore uptake transmembrane transporter activity"/>
    <property type="evidence" value="ECO:0007669"/>
    <property type="project" value="TreeGrafter"/>
</dbReference>
<evidence type="ECO:0000256" key="5">
    <source>
        <dbReference type="ARBA" id="ARBA00022692"/>
    </source>
</evidence>
<dbReference type="Pfam" id="PF07715">
    <property type="entry name" value="Plug"/>
    <property type="match status" value="1"/>
</dbReference>
<keyword evidence="12" id="KW-0732">Signal</keyword>
<evidence type="ECO:0000256" key="6">
    <source>
        <dbReference type="ARBA" id="ARBA00023004"/>
    </source>
</evidence>
<keyword evidence="4" id="KW-0406">Ion transport</keyword>
<keyword evidence="14" id="KW-0675">Receptor</keyword>
<dbReference type="SMART" id="SM00965">
    <property type="entry name" value="STN"/>
    <property type="match status" value="1"/>
</dbReference>
<evidence type="ECO:0000256" key="1">
    <source>
        <dbReference type="ARBA" id="ARBA00004571"/>
    </source>
</evidence>
<evidence type="ECO:0000256" key="7">
    <source>
        <dbReference type="ARBA" id="ARBA00023077"/>
    </source>
</evidence>
<comment type="similarity">
    <text evidence="10 11">Belongs to the TonB-dependent receptor family.</text>
</comment>
<dbReference type="KEGG" id="acob:P0Y56_08780"/>
<dbReference type="InterPro" id="IPR039426">
    <property type="entry name" value="TonB-dep_rcpt-like"/>
</dbReference>
<dbReference type="InterPro" id="IPR012910">
    <property type="entry name" value="Plug_dom"/>
</dbReference>
<feature type="domain" description="Secretin/TonB short N-terminal" evidence="13">
    <location>
        <begin position="61"/>
        <end position="112"/>
    </location>
</feature>
<feature type="chain" id="PRO_5042496159" evidence="12">
    <location>
        <begin position="29"/>
        <end position="947"/>
    </location>
</feature>
<sequence>MNTRIGFRSALLAMSALGTLAVPATAWAEGTTSQAEAAHEFNVPAQPLARSLSAIAEAADIQVVYPDKEPLSIGAPAVRGRMTTSQALAAALAGSGYSYRFLREGVVTLVSTGGNDGEVVTGAVSVEGVQGSPYFGGAGQAAGVNGVNGSRDITATEGTGSFTSGALTIGSKVPQALKDVPQSVSVLTSERLAQQNVTDFTTAMKQLPGVSLVQGTGGLTNLENTFYSRGFAITSIQVDGGAPLSTNFGFYPQIDMSIYDHVELLRGADGTFTGYGSPGGTVNLVRKKPLDHSQFIAEAQAGSWSNYRVTADASSPLGFDGRLRGRLIMTWQDNHYFYDTAKDDKELIYAIAEFDASPTTLLTAGINHTRQDSVPWYDGLPRYQDGGDIGLPRSTSLVFPWNRFSLDTTEIFGGVEQKLGGDWVAKINLTRLHQTTVRKLGASAGSVNPLTGAGPTLVGIYENQANKQLSAEATLTGSFELFGQRQELAMGINRVTSDGGGQVNYDTLVSGTADMPYVPYAGGPGFYDGSPNGYRPPVDVLHFDPNDPLYSEPRTTLPNLRFLVFKQVQTVGYVNLRLTAFDHLHLTTGVRWSRYGFVRKDESLCTTIPTTGDPSDDNCVGREIGDAYKPTDTSYAASDISWPPSVTLSYDITHQLTAYAGYTDIYQSQADDYTRDLVPVDPVTGSNFEAGLKWQARNGKLNLSLAAYQIQEKGFATYDWSSDRLNPDGSEYSDPVTGAWYSVDNKGNFYAYGQVDSSHYCCYMSNPNSTLKSRGVDVEITGEVTSGWQVSASYTYDETKQIGSDYGRNEGLPFVTVQPKHNYKLWTSFAFVAIRNRGFLSGLTVSAGINGQSSAYRSGSACNDLGPPDALGMSDCLPGATVPYSFTVPAYAVVSGRIDYRISDKWSLAVNLENILDKTYYQAVGSVSSGNWYGTPRSFTATLRAKW</sequence>
<keyword evidence="7 11" id="KW-0798">TonB box</keyword>
<keyword evidence="2 10" id="KW-0813">Transport</keyword>
<dbReference type="Pfam" id="PF07660">
    <property type="entry name" value="STN"/>
    <property type="match status" value="1"/>
</dbReference>
<dbReference type="Gene3D" id="2.170.130.10">
    <property type="entry name" value="TonB-dependent receptor, plug domain"/>
    <property type="match status" value="1"/>
</dbReference>
<evidence type="ECO:0000256" key="3">
    <source>
        <dbReference type="ARBA" id="ARBA00022452"/>
    </source>
</evidence>
<keyword evidence="8 10" id="KW-0472">Membrane</keyword>
<dbReference type="CDD" id="cd01347">
    <property type="entry name" value="ligand_gated_channel"/>
    <property type="match status" value="1"/>
</dbReference>
<dbReference type="EMBL" id="CP119316">
    <property type="protein sequence ID" value="WEK45132.1"/>
    <property type="molecule type" value="Genomic_DNA"/>
</dbReference>
<organism evidence="14 15">
    <name type="scientific">Candidatus Andeanibacterium colombiense</name>
    <dbReference type="NCBI Taxonomy" id="3121345"/>
    <lineage>
        <taxon>Bacteria</taxon>
        <taxon>Pseudomonadati</taxon>
        <taxon>Pseudomonadota</taxon>
        <taxon>Alphaproteobacteria</taxon>
        <taxon>Sphingomonadales</taxon>
        <taxon>Sphingomonadaceae</taxon>
        <taxon>Candidatus Andeanibacterium</taxon>
    </lineage>
</organism>
<keyword evidence="6" id="KW-0408">Iron</keyword>
<evidence type="ECO:0000313" key="14">
    <source>
        <dbReference type="EMBL" id="WEK45132.1"/>
    </source>
</evidence>
<evidence type="ECO:0000313" key="15">
    <source>
        <dbReference type="Proteomes" id="UP001218362"/>
    </source>
</evidence>
<evidence type="ECO:0000256" key="10">
    <source>
        <dbReference type="PROSITE-ProRule" id="PRU01360"/>
    </source>
</evidence>
<keyword evidence="5 10" id="KW-0812">Transmembrane</keyword>
<evidence type="ECO:0000256" key="4">
    <source>
        <dbReference type="ARBA" id="ARBA00022496"/>
    </source>
</evidence>
<dbReference type="AlphaFoldDB" id="A0AAJ5X3F8"/>
<evidence type="ECO:0000256" key="9">
    <source>
        <dbReference type="ARBA" id="ARBA00023237"/>
    </source>
</evidence>
<dbReference type="InterPro" id="IPR036942">
    <property type="entry name" value="Beta-barrel_TonB_sf"/>
</dbReference>
<dbReference type="Gene3D" id="2.40.170.20">
    <property type="entry name" value="TonB-dependent receptor, beta-barrel domain"/>
    <property type="match status" value="1"/>
</dbReference>
<dbReference type="PANTHER" id="PTHR32552">
    <property type="entry name" value="FERRICHROME IRON RECEPTOR-RELATED"/>
    <property type="match status" value="1"/>
</dbReference>
<dbReference type="Proteomes" id="UP001218362">
    <property type="component" value="Chromosome"/>
</dbReference>
<keyword evidence="3 10" id="KW-1134">Transmembrane beta strand</keyword>
<name>A0AAJ5X3F8_9SPHN</name>